<comment type="cofactor">
    <cofactor evidence="1">
        <name>Ca(2+)</name>
        <dbReference type="ChEBI" id="CHEBI:29108"/>
    </cofactor>
</comment>
<dbReference type="InterPro" id="IPR014718">
    <property type="entry name" value="GH-type_carb-bd"/>
</dbReference>
<comment type="caution">
    <text evidence="4">The sequence shown here is derived from an EMBL/GenBank/DDBJ whole genome shotgun (WGS) entry which is preliminary data.</text>
</comment>
<dbReference type="Gene3D" id="2.70.98.10">
    <property type="match status" value="1"/>
</dbReference>
<dbReference type="EMBL" id="JBHLWO010000005">
    <property type="protein sequence ID" value="MFC0321397.1"/>
    <property type="molecule type" value="Genomic_DNA"/>
</dbReference>
<accession>A0ABV6HRV4</accession>
<proteinExistence type="predicted"/>
<comment type="subunit">
    <text evidence="2">Monomer.</text>
</comment>
<dbReference type="Pfam" id="PF14486">
    <property type="entry name" value="DUF4432"/>
    <property type="match status" value="1"/>
</dbReference>
<protein>
    <submittedName>
        <fullName evidence="4">Aldose 1-epimerase family protein</fullName>
    </submittedName>
</protein>
<dbReference type="InterPro" id="IPR027839">
    <property type="entry name" value="DUF4432"/>
</dbReference>
<gene>
    <name evidence="4" type="ORF">ACFFI0_23975</name>
</gene>
<evidence type="ECO:0000313" key="4">
    <source>
        <dbReference type="EMBL" id="MFC0321397.1"/>
    </source>
</evidence>
<keyword evidence="3" id="KW-0106">Calcium</keyword>
<name>A0ABV6HRV4_9SPHI</name>
<sequence>MMDDKQRGNWLEKVTNPSQLGGIETSVLDNGLGAGTRIAWINTGAGLRFKVVIDRAMDIAEAFFNQHSLSWLSRLGVMKAQPFADRGTDWLRTFGGGLLVTCGLTHTGGPEQDDFGARGLHDQISNSPAEIIAVIQPDLRDAEPTMSMTGIIRQGHPLGPNLELKRTIRAVLGKPAIYIDDRITNYGNTAVPHMLLYHFNFGWPLVDEGSRLLWHGSWEARETGAKNKLFKEGKAFKKCSAPLSIHNGQGEEAAFIDVKSDPNGKCQCGVYNEHLGLAVSLSFQKSQLPWLTNWQHWGRGEYVTGLEPGTHPPIGQHKARAQQQLILLKPGESRGYTLTLDVISQQAAIEKLLSTYTDEL</sequence>
<reference evidence="4 5" key="1">
    <citation type="submission" date="2024-09" db="EMBL/GenBank/DDBJ databases">
        <authorList>
            <person name="Sun Q."/>
            <person name="Mori K."/>
        </authorList>
    </citation>
    <scope>NUCLEOTIDE SEQUENCE [LARGE SCALE GENOMIC DNA]</scope>
    <source>
        <strain evidence="4 5">CCM 7765</strain>
    </source>
</reference>
<evidence type="ECO:0000256" key="3">
    <source>
        <dbReference type="ARBA" id="ARBA00022837"/>
    </source>
</evidence>
<dbReference type="Proteomes" id="UP001589774">
    <property type="component" value="Unassembled WGS sequence"/>
</dbReference>
<evidence type="ECO:0000313" key="5">
    <source>
        <dbReference type="Proteomes" id="UP001589774"/>
    </source>
</evidence>
<dbReference type="RefSeq" id="WP_242627388.1">
    <property type="nucleotide sequence ID" value="NZ_JBHLWO010000005.1"/>
</dbReference>
<dbReference type="CDD" id="cd09023">
    <property type="entry name" value="Aldose_epim_Ec_c4013"/>
    <property type="match status" value="1"/>
</dbReference>
<evidence type="ECO:0000256" key="2">
    <source>
        <dbReference type="ARBA" id="ARBA00011245"/>
    </source>
</evidence>
<evidence type="ECO:0000256" key="1">
    <source>
        <dbReference type="ARBA" id="ARBA00001913"/>
    </source>
</evidence>
<keyword evidence="5" id="KW-1185">Reference proteome</keyword>
<organism evidence="4 5">
    <name type="scientific">Olivibacter oleidegradans</name>
    <dbReference type="NCBI Taxonomy" id="760123"/>
    <lineage>
        <taxon>Bacteria</taxon>
        <taxon>Pseudomonadati</taxon>
        <taxon>Bacteroidota</taxon>
        <taxon>Sphingobacteriia</taxon>
        <taxon>Sphingobacteriales</taxon>
        <taxon>Sphingobacteriaceae</taxon>
        <taxon>Olivibacter</taxon>
    </lineage>
</organism>